<dbReference type="Proteomes" id="UP000005408">
    <property type="component" value="Unassembled WGS sequence"/>
</dbReference>
<dbReference type="InterPro" id="IPR022772">
    <property type="entry name" value="VHL_tumour_suppress_b/a_dom"/>
</dbReference>
<dbReference type="InterPro" id="IPR037140">
    <property type="entry name" value="VHL_beta_dom_sf"/>
</dbReference>
<accession>A0A8W8IYC2</accession>
<reference evidence="3" key="1">
    <citation type="submission" date="2022-08" db="UniProtKB">
        <authorList>
            <consortium name="EnsemblMetazoa"/>
        </authorList>
    </citation>
    <scope>IDENTIFICATION</scope>
    <source>
        <strain evidence="3">05x7-T-G4-1.051#20</strain>
    </source>
</reference>
<dbReference type="InterPro" id="IPR036208">
    <property type="entry name" value="VHL_sf"/>
</dbReference>
<dbReference type="InterPro" id="IPR037139">
    <property type="entry name" value="VHL_alpha_dom_sf"/>
</dbReference>
<dbReference type="Pfam" id="PF01847">
    <property type="entry name" value="VHL"/>
    <property type="match status" value="1"/>
</dbReference>
<evidence type="ECO:0000259" key="2">
    <source>
        <dbReference type="Pfam" id="PF01847"/>
    </source>
</evidence>
<comment type="similarity">
    <text evidence="1">Belongs to the VHL family.</text>
</comment>
<keyword evidence="4" id="KW-1185">Reference proteome</keyword>
<dbReference type="CDD" id="cd05468">
    <property type="entry name" value="pVHL"/>
    <property type="match status" value="1"/>
</dbReference>
<proteinExistence type="inferred from homology"/>
<name>A0A8W8IYC2_MAGGI</name>
<dbReference type="FunFam" id="2.60.40.780:FF:000001">
    <property type="entry name" value="von Hippel-Lindau disease tumor suppressor"/>
    <property type="match status" value="1"/>
</dbReference>
<organism evidence="3 4">
    <name type="scientific">Magallana gigas</name>
    <name type="common">Pacific oyster</name>
    <name type="synonym">Crassostrea gigas</name>
    <dbReference type="NCBI Taxonomy" id="29159"/>
    <lineage>
        <taxon>Eukaryota</taxon>
        <taxon>Metazoa</taxon>
        <taxon>Spiralia</taxon>
        <taxon>Lophotrochozoa</taxon>
        <taxon>Mollusca</taxon>
        <taxon>Bivalvia</taxon>
        <taxon>Autobranchia</taxon>
        <taxon>Pteriomorphia</taxon>
        <taxon>Ostreida</taxon>
        <taxon>Ostreoidea</taxon>
        <taxon>Ostreidae</taxon>
        <taxon>Magallana</taxon>
    </lineage>
</organism>
<dbReference type="InterPro" id="IPR024053">
    <property type="entry name" value="VHL_beta_dom"/>
</dbReference>
<dbReference type="Gene3D" id="1.10.750.10">
    <property type="entry name" value="von Hippel-Lindau disease tumour suppressor, alpha domain"/>
    <property type="match status" value="1"/>
</dbReference>
<evidence type="ECO:0000256" key="1">
    <source>
        <dbReference type="ARBA" id="ARBA00010057"/>
    </source>
</evidence>
<feature type="domain" description="von Hippel-Lindau disease tumour suppressor beta" evidence="2">
    <location>
        <begin position="20"/>
        <end position="95"/>
    </location>
</feature>
<evidence type="ECO:0000313" key="4">
    <source>
        <dbReference type="Proteomes" id="UP000005408"/>
    </source>
</evidence>
<protein>
    <recommendedName>
        <fullName evidence="2">von Hippel-Lindau disease tumour suppressor beta domain-containing protein</fullName>
    </recommendedName>
</protein>
<dbReference type="EnsemblMetazoa" id="G16094.5">
    <property type="protein sequence ID" value="G16094.5:cds"/>
    <property type="gene ID" value="G16094"/>
</dbReference>
<evidence type="ECO:0000313" key="3">
    <source>
        <dbReference type="EnsemblMetazoa" id="G16094.5:cds"/>
    </source>
</evidence>
<dbReference type="AlphaFoldDB" id="A0A8W8IYC2"/>
<sequence>MAEGDGESSKTKEIQDQKPRSLNTDISTYVRFKNRCDRIATLFWFDFKGELVRYSILKKGEFIDMNTYVTHPWCARETVTNDRLVVDKRPVYYPTEGQFDTYRLVYIDIPVYSLRERCKQIIWKAFPDIDPKTLDIPRVLSRELDAKKTVSYTDYKGLFEINKNCFELRLCNRCIVRLTPRHLNLF</sequence>
<dbReference type="Gene3D" id="2.60.40.780">
    <property type="entry name" value="von Hippel-Lindau disease tumour suppressor, beta domain"/>
    <property type="match status" value="1"/>
</dbReference>
<dbReference type="SUPFAM" id="SSF49468">
    <property type="entry name" value="VHL"/>
    <property type="match status" value="1"/>
</dbReference>